<comment type="caution">
    <text evidence="1">The sequence shown here is derived from an EMBL/GenBank/DDBJ whole genome shotgun (WGS) entry which is preliminary data.</text>
</comment>
<accession>A0ACA9SIM3</accession>
<feature type="non-terminal residue" evidence="1">
    <location>
        <position position="1"/>
    </location>
</feature>
<sequence>DCKNEAVDIYIKVNTSHSNPFHLKIKLALNHPPKQSDFNLIDPAYRDTVTVLGNRQSWRMVYALSYALARNQ</sequence>
<dbReference type="EMBL" id="CAJVQC010119041">
    <property type="protein sequence ID" value="CAG8837932.1"/>
    <property type="molecule type" value="Genomic_DNA"/>
</dbReference>
<name>A0ACA9SIM3_9GLOM</name>
<dbReference type="Proteomes" id="UP000789920">
    <property type="component" value="Unassembled WGS sequence"/>
</dbReference>
<proteinExistence type="predicted"/>
<reference evidence="1" key="1">
    <citation type="submission" date="2021-06" db="EMBL/GenBank/DDBJ databases">
        <authorList>
            <person name="Kallberg Y."/>
            <person name="Tangrot J."/>
            <person name="Rosling A."/>
        </authorList>
    </citation>
    <scope>NUCLEOTIDE SEQUENCE</scope>
    <source>
        <strain evidence="1">MA461A</strain>
    </source>
</reference>
<keyword evidence="2" id="KW-1185">Reference proteome</keyword>
<feature type="non-terminal residue" evidence="1">
    <location>
        <position position="72"/>
    </location>
</feature>
<gene>
    <name evidence="1" type="ORF">RPERSI_LOCUS30484</name>
</gene>
<protein>
    <submittedName>
        <fullName evidence="1">12150_t:CDS:1</fullName>
    </submittedName>
</protein>
<evidence type="ECO:0000313" key="1">
    <source>
        <dbReference type="EMBL" id="CAG8837932.1"/>
    </source>
</evidence>
<evidence type="ECO:0000313" key="2">
    <source>
        <dbReference type="Proteomes" id="UP000789920"/>
    </source>
</evidence>
<organism evidence="1 2">
    <name type="scientific">Racocetra persica</name>
    <dbReference type="NCBI Taxonomy" id="160502"/>
    <lineage>
        <taxon>Eukaryota</taxon>
        <taxon>Fungi</taxon>
        <taxon>Fungi incertae sedis</taxon>
        <taxon>Mucoromycota</taxon>
        <taxon>Glomeromycotina</taxon>
        <taxon>Glomeromycetes</taxon>
        <taxon>Diversisporales</taxon>
        <taxon>Gigasporaceae</taxon>
        <taxon>Racocetra</taxon>
    </lineage>
</organism>